<comment type="caution">
    <text evidence="18">The sequence shown here is derived from an EMBL/GenBank/DDBJ whole genome shotgun (WGS) entry which is preliminary data.</text>
</comment>
<sequence>MDANANNGRDEEAGTQATQRSQRFRSNVPSFLFISFILFMLTSHNGDEFLARHQYQDALQSLTYQLSNYTSWLNGTAANFTMDERDTSIPPLLEAFHVQGKELDPSRESYYPNVTGFIHGSSTLTNITLPSLKANQTIPWGSLAEKLMHNVNTTYLSERLGSWDWSSSTRLSLSITESLPRGVEHTSDATVSLVHGRIEISDNEETETLRLDFKAARLKSNGAIYGFAEPPGRSVDIRLLPSLVPEKFRNETARIIKPELEARIDKLTNLIDAGVIDLDSSTDDTPKTTCPFAFFGQLHAAQIPYILMQELEEEMQNPTGIHTVPPPELSLDGILLSKECGLLFELSETEGLRLKVFSRKVTTYAGLTTISYLIILVLFSRQAERSRTPSGISRVSRWTFISQTVMDVLSFAGHITFAILAEGRPSLSLIAPAFLSSVMFTYQGQFAALIHQIQGPENFTPPAPVVPAASPSTPPAPAHTSRTTVTNTARGSSQEPLLPITSREGSPSPAPAPIAATPAVQPTTAANNGPPTTFFAFFIHHVRTDPQARMWLLMIFFLMIMIRVIISPTLSVIFVVAAYSSIWLPQILRSIRRARSSGLSKEYVLGTTACRLYSLLYFLICPKNVLDIDPRPWVWWLALNVIIQAIIVILQDVLGPTFFLPQRYAESKAYDYHPPIPVPDSESPEQSLGDCGICMDAILVDPSLRHHRRSVDSKEYHDEKGTTLSTTTGVGGVFNAMQMRGRSNARRSYSLAPCSHLFHTECLEKWLAIKNICPQCRRPLPPL</sequence>
<evidence type="ECO:0000256" key="1">
    <source>
        <dbReference type="ARBA" id="ARBA00000900"/>
    </source>
</evidence>
<dbReference type="InterPro" id="IPR013083">
    <property type="entry name" value="Znf_RING/FYVE/PHD"/>
</dbReference>
<feature type="region of interest" description="Disordered" evidence="15">
    <location>
        <begin position="466"/>
        <end position="512"/>
    </location>
</feature>
<keyword evidence="19" id="KW-1185">Reference proteome</keyword>
<dbReference type="GO" id="GO:0008270">
    <property type="term" value="F:zinc ion binding"/>
    <property type="evidence" value="ECO:0007669"/>
    <property type="project" value="UniProtKB-KW"/>
</dbReference>
<comment type="pathway">
    <text evidence="3">Protein modification; protein ubiquitination.</text>
</comment>
<comment type="subcellular location">
    <subcellularLocation>
        <location evidence="2">Endomembrane system</location>
        <topology evidence="2">Multi-pass membrane protein</topology>
    </subcellularLocation>
</comment>
<feature type="domain" description="RING-type" evidence="17">
    <location>
        <begin position="691"/>
        <end position="777"/>
    </location>
</feature>
<keyword evidence="5" id="KW-0808">Transferase</keyword>
<keyword evidence="9 14" id="KW-0863">Zinc-finger</keyword>
<evidence type="ECO:0000256" key="4">
    <source>
        <dbReference type="ARBA" id="ARBA00012483"/>
    </source>
</evidence>
<organism evidence="18 19">
    <name type="scientific">Crepidotus variabilis</name>
    <dbReference type="NCBI Taxonomy" id="179855"/>
    <lineage>
        <taxon>Eukaryota</taxon>
        <taxon>Fungi</taxon>
        <taxon>Dikarya</taxon>
        <taxon>Basidiomycota</taxon>
        <taxon>Agaricomycotina</taxon>
        <taxon>Agaricomycetes</taxon>
        <taxon>Agaricomycetidae</taxon>
        <taxon>Agaricales</taxon>
        <taxon>Agaricineae</taxon>
        <taxon>Crepidotaceae</taxon>
        <taxon>Crepidotus</taxon>
    </lineage>
</organism>
<feature type="transmembrane region" description="Helical" evidence="16">
    <location>
        <begin position="548"/>
        <end position="566"/>
    </location>
</feature>
<evidence type="ECO:0000256" key="7">
    <source>
        <dbReference type="ARBA" id="ARBA00022723"/>
    </source>
</evidence>
<feature type="transmembrane region" description="Helical" evidence="16">
    <location>
        <begin position="632"/>
        <end position="654"/>
    </location>
</feature>
<dbReference type="SUPFAM" id="SSF57850">
    <property type="entry name" value="RING/U-box"/>
    <property type="match status" value="1"/>
</dbReference>
<dbReference type="GO" id="GO:0043161">
    <property type="term" value="P:proteasome-mediated ubiquitin-dependent protein catabolic process"/>
    <property type="evidence" value="ECO:0007669"/>
    <property type="project" value="TreeGrafter"/>
</dbReference>
<comment type="catalytic activity">
    <reaction evidence="1">
        <text>S-ubiquitinyl-[E2 ubiquitin-conjugating enzyme]-L-cysteine + [acceptor protein]-L-lysine = [E2 ubiquitin-conjugating enzyme]-L-cysteine + N(6)-ubiquitinyl-[acceptor protein]-L-lysine.</text>
        <dbReference type="EC" id="2.3.2.27"/>
    </reaction>
</comment>
<dbReference type="GO" id="GO:0012505">
    <property type="term" value="C:endomembrane system"/>
    <property type="evidence" value="ECO:0007669"/>
    <property type="project" value="UniProtKB-SubCell"/>
</dbReference>
<keyword evidence="12 16" id="KW-1133">Transmembrane helix</keyword>
<name>A0A9P6JTN8_9AGAR</name>
<evidence type="ECO:0000256" key="5">
    <source>
        <dbReference type="ARBA" id="ARBA00022679"/>
    </source>
</evidence>
<evidence type="ECO:0000256" key="14">
    <source>
        <dbReference type="PROSITE-ProRule" id="PRU00175"/>
    </source>
</evidence>
<feature type="region of interest" description="Disordered" evidence="15">
    <location>
        <begin position="1"/>
        <end position="22"/>
    </location>
</feature>
<dbReference type="PANTHER" id="PTHR22763:SF162">
    <property type="entry name" value="TRANSMEMBRANE E3 UBIQUITIN-PROTEIN LIGASE 1"/>
    <property type="match status" value="1"/>
</dbReference>
<dbReference type="InterPro" id="IPR021319">
    <property type="entry name" value="DUF2921"/>
</dbReference>
<evidence type="ECO:0000313" key="18">
    <source>
        <dbReference type="EMBL" id="KAF9531755.1"/>
    </source>
</evidence>
<evidence type="ECO:0000256" key="15">
    <source>
        <dbReference type="SAM" id="MobiDB-lite"/>
    </source>
</evidence>
<feature type="compositionally biased region" description="Polar residues" evidence="15">
    <location>
        <begin position="480"/>
        <end position="495"/>
    </location>
</feature>
<gene>
    <name evidence="18" type="ORF">CPB83DRAFT_84315</name>
</gene>
<evidence type="ECO:0000256" key="13">
    <source>
        <dbReference type="ARBA" id="ARBA00023136"/>
    </source>
</evidence>
<reference evidence="18" key="1">
    <citation type="submission" date="2020-11" db="EMBL/GenBank/DDBJ databases">
        <authorList>
            <consortium name="DOE Joint Genome Institute"/>
            <person name="Ahrendt S."/>
            <person name="Riley R."/>
            <person name="Andreopoulos W."/>
            <person name="Labutti K."/>
            <person name="Pangilinan J."/>
            <person name="Ruiz-Duenas F.J."/>
            <person name="Barrasa J.M."/>
            <person name="Sanchez-Garcia M."/>
            <person name="Camarero S."/>
            <person name="Miyauchi S."/>
            <person name="Serrano A."/>
            <person name="Linde D."/>
            <person name="Babiker R."/>
            <person name="Drula E."/>
            <person name="Ayuso-Fernandez I."/>
            <person name="Pacheco R."/>
            <person name="Padilla G."/>
            <person name="Ferreira P."/>
            <person name="Barriuso J."/>
            <person name="Kellner H."/>
            <person name="Castanera R."/>
            <person name="Alfaro M."/>
            <person name="Ramirez L."/>
            <person name="Pisabarro A.G."/>
            <person name="Kuo A."/>
            <person name="Tritt A."/>
            <person name="Lipzen A."/>
            <person name="He G."/>
            <person name="Yan M."/>
            <person name="Ng V."/>
            <person name="Cullen D."/>
            <person name="Martin F."/>
            <person name="Rosso M.-N."/>
            <person name="Henrissat B."/>
            <person name="Hibbett D."/>
            <person name="Martinez A.T."/>
            <person name="Grigoriev I.V."/>
        </authorList>
    </citation>
    <scope>NUCLEOTIDE SEQUENCE</scope>
    <source>
        <strain evidence="18">CBS 506.95</strain>
    </source>
</reference>
<dbReference type="SMART" id="SM00184">
    <property type="entry name" value="RING"/>
    <property type="match status" value="1"/>
</dbReference>
<dbReference type="EC" id="2.3.2.27" evidence="4"/>
<evidence type="ECO:0000256" key="2">
    <source>
        <dbReference type="ARBA" id="ARBA00004127"/>
    </source>
</evidence>
<evidence type="ECO:0000256" key="8">
    <source>
        <dbReference type="ARBA" id="ARBA00022729"/>
    </source>
</evidence>
<keyword evidence="10" id="KW-0833">Ubl conjugation pathway</keyword>
<evidence type="ECO:0000259" key="17">
    <source>
        <dbReference type="PROSITE" id="PS50089"/>
    </source>
</evidence>
<keyword evidence="6 16" id="KW-0812">Transmembrane</keyword>
<dbReference type="AlphaFoldDB" id="A0A9P6JTN8"/>
<evidence type="ECO:0000256" key="6">
    <source>
        <dbReference type="ARBA" id="ARBA00022692"/>
    </source>
</evidence>
<dbReference type="OrthoDB" id="9984778at2759"/>
<dbReference type="Proteomes" id="UP000807306">
    <property type="component" value="Unassembled WGS sequence"/>
</dbReference>
<feature type="transmembrane region" description="Helical" evidence="16">
    <location>
        <begin position="361"/>
        <end position="379"/>
    </location>
</feature>
<feature type="transmembrane region" description="Helical" evidence="16">
    <location>
        <begin position="603"/>
        <end position="620"/>
    </location>
</feature>
<dbReference type="GO" id="GO:0061630">
    <property type="term" value="F:ubiquitin protein ligase activity"/>
    <property type="evidence" value="ECO:0007669"/>
    <property type="project" value="UniProtKB-EC"/>
</dbReference>
<dbReference type="PROSITE" id="PS50089">
    <property type="entry name" value="ZF_RING_2"/>
    <property type="match status" value="1"/>
</dbReference>
<dbReference type="PANTHER" id="PTHR22763">
    <property type="entry name" value="RING ZINC FINGER PROTEIN"/>
    <property type="match status" value="1"/>
</dbReference>
<evidence type="ECO:0000313" key="19">
    <source>
        <dbReference type="Proteomes" id="UP000807306"/>
    </source>
</evidence>
<feature type="transmembrane region" description="Helical" evidence="16">
    <location>
        <begin position="28"/>
        <end position="46"/>
    </location>
</feature>
<dbReference type="EMBL" id="MU157834">
    <property type="protein sequence ID" value="KAF9531755.1"/>
    <property type="molecule type" value="Genomic_DNA"/>
</dbReference>
<dbReference type="Gene3D" id="3.30.40.10">
    <property type="entry name" value="Zinc/RING finger domain, C3HC4 (zinc finger)"/>
    <property type="match status" value="1"/>
</dbReference>
<protein>
    <recommendedName>
        <fullName evidence="4">RING-type E3 ubiquitin transferase</fullName>
        <ecNumber evidence="4">2.3.2.27</ecNumber>
    </recommendedName>
</protein>
<dbReference type="Pfam" id="PF13639">
    <property type="entry name" value="zf-RING_2"/>
    <property type="match status" value="1"/>
</dbReference>
<dbReference type="InterPro" id="IPR001841">
    <property type="entry name" value="Znf_RING"/>
</dbReference>
<keyword evidence="7" id="KW-0479">Metal-binding</keyword>
<accession>A0A9P6JTN8</accession>
<proteinExistence type="predicted"/>
<keyword evidence="13 16" id="KW-0472">Membrane</keyword>
<keyword evidence="8" id="KW-0732">Signal</keyword>
<evidence type="ECO:0000256" key="3">
    <source>
        <dbReference type="ARBA" id="ARBA00004906"/>
    </source>
</evidence>
<evidence type="ECO:0000256" key="10">
    <source>
        <dbReference type="ARBA" id="ARBA00022786"/>
    </source>
</evidence>
<evidence type="ECO:0000256" key="16">
    <source>
        <dbReference type="SAM" id="Phobius"/>
    </source>
</evidence>
<evidence type="ECO:0000256" key="11">
    <source>
        <dbReference type="ARBA" id="ARBA00022833"/>
    </source>
</evidence>
<evidence type="ECO:0000256" key="9">
    <source>
        <dbReference type="ARBA" id="ARBA00022771"/>
    </source>
</evidence>
<dbReference type="InterPro" id="IPR050731">
    <property type="entry name" value="HRD1_E3_ubiq-ligases"/>
</dbReference>
<keyword evidence="11" id="KW-0862">Zinc</keyword>
<evidence type="ECO:0000256" key="12">
    <source>
        <dbReference type="ARBA" id="ARBA00022989"/>
    </source>
</evidence>
<dbReference type="Pfam" id="PF11145">
    <property type="entry name" value="DUF2921"/>
    <property type="match status" value="2"/>
</dbReference>